<dbReference type="InterPro" id="IPR044244">
    <property type="entry name" value="TTC27/Emw1"/>
</dbReference>
<dbReference type="AlphaFoldDB" id="A0A1E4SSH1"/>
<keyword evidence="1" id="KW-0677">Repeat</keyword>
<gene>
    <name evidence="3" type="ORF">CANTADRAFT_45492</name>
</gene>
<evidence type="ECO:0000313" key="3">
    <source>
        <dbReference type="EMBL" id="ODV82466.1"/>
    </source>
</evidence>
<dbReference type="RefSeq" id="XP_020067588.1">
    <property type="nucleotide sequence ID" value="XM_020209223.1"/>
</dbReference>
<organism evidence="3 4">
    <name type="scientific">Suhomyces tanzawaensis NRRL Y-17324</name>
    <dbReference type="NCBI Taxonomy" id="984487"/>
    <lineage>
        <taxon>Eukaryota</taxon>
        <taxon>Fungi</taxon>
        <taxon>Dikarya</taxon>
        <taxon>Ascomycota</taxon>
        <taxon>Saccharomycotina</taxon>
        <taxon>Pichiomycetes</taxon>
        <taxon>Debaryomycetaceae</taxon>
        <taxon>Suhomyces</taxon>
    </lineage>
</organism>
<dbReference type="Gene3D" id="1.25.40.10">
    <property type="entry name" value="Tetratricopeptide repeat domain"/>
    <property type="match status" value="1"/>
</dbReference>
<dbReference type="InterPro" id="IPR011990">
    <property type="entry name" value="TPR-like_helical_dom_sf"/>
</dbReference>
<dbReference type="SUPFAM" id="SSF48452">
    <property type="entry name" value="TPR-like"/>
    <property type="match status" value="1"/>
</dbReference>
<dbReference type="STRING" id="984487.A0A1E4SSH1"/>
<dbReference type="GeneID" id="30983359"/>
<dbReference type="PANTHER" id="PTHR16193">
    <property type="entry name" value="TETRATRICOPEPTIDE REPEAT PROTEIN 27"/>
    <property type="match status" value="1"/>
</dbReference>
<reference evidence="4" key="1">
    <citation type="submission" date="2016-05" db="EMBL/GenBank/DDBJ databases">
        <title>Comparative genomics of biotechnologically important yeasts.</title>
        <authorList>
            <consortium name="DOE Joint Genome Institute"/>
            <person name="Riley R."/>
            <person name="Haridas S."/>
            <person name="Wolfe K.H."/>
            <person name="Lopes M.R."/>
            <person name="Hittinger C.T."/>
            <person name="Goker M."/>
            <person name="Salamov A."/>
            <person name="Wisecaver J."/>
            <person name="Long T.M."/>
            <person name="Aerts A.L."/>
            <person name="Barry K."/>
            <person name="Choi C."/>
            <person name="Clum A."/>
            <person name="Coughlan A.Y."/>
            <person name="Deshpande S."/>
            <person name="Douglass A.P."/>
            <person name="Hanson S.J."/>
            <person name="Klenk H.-P."/>
            <person name="Labutti K."/>
            <person name="Lapidus A."/>
            <person name="Lindquist E."/>
            <person name="Lipzen A."/>
            <person name="Meier-Kolthoff J.P."/>
            <person name="Ohm R.A."/>
            <person name="Otillar R.P."/>
            <person name="Pangilinan J."/>
            <person name="Peng Y."/>
            <person name="Rokas A."/>
            <person name="Rosa C.A."/>
            <person name="Scheuner C."/>
            <person name="Sibirny A.A."/>
            <person name="Slot J.C."/>
            <person name="Stielow J.B."/>
            <person name="Sun H."/>
            <person name="Kurtzman C.P."/>
            <person name="Blackwell M."/>
            <person name="Grigoriev I.V."/>
            <person name="Jeffries T.W."/>
        </authorList>
    </citation>
    <scope>NUCLEOTIDE SEQUENCE [LARGE SCALE GENOMIC DNA]</scope>
    <source>
        <strain evidence="4">NRRL Y-17324</strain>
    </source>
</reference>
<dbReference type="GO" id="GO:0031505">
    <property type="term" value="P:fungal-type cell wall organization"/>
    <property type="evidence" value="ECO:0007669"/>
    <property type="project" value="EnsemblFungi"/>
</dbReference>
<dbReference type="OrthoDB" id="1936594at2759"/>
<name>A0A1E4SSH1_9ASCO</name>
<dbReference type="InterPro" id="IPR019734">
    <property type="entry name" value="TPR_rpt"/>
</dbReference>
<dbReference type="PANTHER" id="PTHR16193:SF0">
    <property type="entry name" value="TETRATRICOPEPTIDE REPEAT PROTEIN 27"/>
    <property type="match status" value="1"/>
</dbReference>
<proteinExistence type="predicted"/>
<accession>A0A1E4SSH1</accession>
<evidence type="ECO:0000256" key="1">
    <source>
        <dbReference type="ARBA" id="ARBA00022737"/>
    </source>
</evidence>
<dbReference type="SMART" id="SM00028">
    <property type="entry name" value="TPR"/>
    <property type="match status" value="4"/>
</dbReference>
<dbReference type="Proteomes" id="UP000094285">
    <property type="component" value="Unassembled WGS sequence"/>
</dbReference>
<protein>
    <submittedName>
        <fullName evidence="3">TPR-like protein</fullName>
    </submittedName>
</protein>
<sequence>MSVQQYLSQLVLALPVEKFQTPEPNQYPSLENPARLILEGKSADIISDNDTIGLILSDSSRKVLGGFPAQSLLEVAHLYVEEIINTYKQKFPEEEAHLQLHLLAIGLLQTFIQVNYTGPGIQYTAQETFFPGVDPAMLQLECCRALTIEGQQAYDLVTEPFLLVLSSLLFEKLMGISRTHSLFSNQSIDEMIEITSSITKNTQDSGNVIMASIQWWRSRALQVHLSILSEPPSILSTISSILLNPSVCNNLSPKDNLEIQKNIQLIYFLECSRSGIHSYTEHLSIPLLNKAKKLSNLQFILSGAKAKRTQFQTFHTSALIVLAKSQGASIFDQETGETPEDFALESDLLLERPRYESLDDLELQDEPNTKKLKFDDVEASENLLLPIANRQEDIPSELKALDPNDQPALNDIDNLQLLLRFTTLKQTSPSGNPLVEEELMALVSRVLYTSSKNINWTLFSRALWERSLLETNKSRTIERGLLQMTSLIEEIGLKIKTRIIPQAVDGTALTSSRLRFIHQLPLMPQWSLDAKLAEKYMSLGIIKSAIAIYERLQMSCELALCYAAIEDEKKAEEILMERIQHHPSDARAISILGDVKQDPALWEKAWEVGKYSKARASLSRYHYNPPASSGLTKNLELAIKYMNDCLTVHPLSYENWFFYGCCGLESGQFQLASEAFTRCVSLDDTNSHAWSNLASALLKLDKTKPAFNALQKAIRNAGENKKSWRIYENYMIVAVKLNEWNDVIIALRELIDKKKGKDGEASIDIPIIERLVEILVSTEFPKVDENGQLGRLTHFQSSCIDLICNVLPTIITTSSRCWRIIARVDLWRQKPWLALECHEKAYRALSQRAELEYEEAAWNDAVDACSDLIGAYESLGEKPGKHGAGDVVCADWKYKSRTTIRSLMSKGKDMWENSEGWERLQEMKSDVASN</sequence>
<keyword evidence="2" id="KW-0802">TPR repeat</keyword>
<evidence type="ECO:0000256" key="2">
    <source>
        <dbReference type="ARBA" id="ARBA00022803"/>
    </source>
</evidence>
<evidence type="ECO:0000313" key="4">
    <source>
        <dbReference type="Proteomes" id="UP000094285"/>
    </source>
</evidence>
<dbReference type="EMBL" id="KV453909">
    <property type="protein sequence ID" value="ODV82466.1"/>
    <property type="molecule type" value="Genomic_DNA"/>
</dbReference>
<dbReference type="Pfam" id="PF13181">
    <property type="entry name" value="TPR_8"/>
    <property type="match status" value="1"/>
</dbReference>
<keyword evidence="4" id="KW-1185">Reference proteome</keyword>
<dbReference type="GO" id="GO:0005737">
    <property type="term" value="C:cytoplasm"/>
    <property type="evidence" value="ECO:0007669"/>
    <property type="project" value="EnsemblFungi"/>
</dbReference>
<dbReference type="GO" id="GO:0005634">
    <property type="term" value="C:nucleus"/>
    <property type="evidence" value="ECO:0007669"/>
    <property type="project" value="EnsemblFungi"/>
</dbReference>